<evidence type="ECO:0000256" key="1">
    <source>
        <dbReference type="ARBA" id="ARBA00004123"/>
    </source>
</evidence>
<dbReference type="AlphaFoldDB" id="B9STX2"/>
<dbReference type="GO" id="GO:0003700">
    <property type="term" value="F:DNA-binding transcription factor activity"/>
    <property type="evidence" value="ECO:0000318"/>
    <property type="project" value="GO_Central"/>
</dbReference>
<dbReference type="InterPro" id="IPR005333">
    <property type="entry name" value="Transcription_factor_TCP"/>
</dbReference>
<reference evidence="9" key="1">
    <citation type="journal article" date="2010" name="Nat. Biotechnol.">
        <title>Draft genome sequence of the oilseed species Ricinus communis.</title>
        <authorList>
            <person name="Chan A.P."/>
            <person name="Crabtree J."/>
            <person name="Zhao Q."/>
            <person name="Lorenzi H."/>
            <person name="Orvis J."/>
            <person name="Puiu D."/>
            <person name="Melake-Berhan A."/>
            <person name="Jones K.M."/>
            <person name="Redman J."/>
            <person name="Chen G."/>
            <person name="Cahoon E.B."/>
            <person name="Gedil M."/>
            <person name="Stanke M."/>
            <person name="Haas B.J."/>
            <person name="Wortman J.R."/>
            <person name="Fraser-Liggett C.M."/>
            <person name="Ravel J."/>
            <person name="Rabinowicz P.D."/>
        </authorList>
    </citation>
    <scope>NUCLEOTIDE SEQUENCE [LARGE SCALE GENOMIC DNA]</scope>
    <source>
        <strain evidence="9">cv. Hale</strain>
    </source>
</reference>
<dbReference type="GO" id="GO:0043565">
    <property type="term" value="F:sequence-specific DNA binding"/>
    <property type="evidence" value="ECO:0000318"/>
    <property type="project" value="GO_Central"/>
</dbReference>
<dbReference type="Proteomes" id="UP000008311">
    <property type="component" value="Unassembled WGS sequence"/>
</dbReference>
<feature type="domain" description="TCP" evidence="7">
    <location>
        <begin position="37"/>
        <end position="91"/>
    </location>
</feature>
<feature type="compositionally biased region" description="Low complexity" evidence="6">
    <location>
        <begin position="147"/>
        <end position="160"/>
    </location>
</feature>
<feature type="compositionally biased region" description="Basic residues" evidence="6">
    <location>
        <begin position="35"/>
        <end position="44"/>
    </location>
</feature>
<dbReference type="InterPro" id="IPR017887">
    <property type="entry name" value="TF_TCP_subgr"/>
</dbReference>
<keyword evidence="2" id="KW-0805">Transcription regulation</keyword>
<accession>B9STX2</accession>
<gene>
    <name evidence="8" type="ORF">RCOM_0545680</name>
</gene>
<feature type="region of interest" description="Disordered" evidence="6">
    <location>
        <begin position="1"/>
        <end position="47"/>
    </location>
</feature>
<evidence type="ECO:0000259" key="7">
    <source>
        <dbReference type="PROSITE" id="PS51369"/>
    </source>
</evidence>
<dbReference type="PANTHER" id="PTHR31072">
    <property type="entry name" value="TRANSCRIPTION FACTOR TCP4-RELATED"/>
    <property type="match status" value="1"/>
</dbReference>
<keyword evidence="3" id="KW-0238">DNA-binding</keyword>
<dbReference type="EMBL" id="EQ974135">
    <property type="protein sequence ID" value="EEF32967.1"/>
    <property type="molecule type" value="Genomic_DNA"/>
</dbReference>
<name>B9STX2_RICCO</name>
<dbReference type="GO" id="GO:0005634">
    <property type="term" value="C:nucleus"/>
    <property type="evidence" value="ECO:0000318"/>
    <property type="project" value="GO_Central"/>
</dbReference>
<keyword evidence="4" id="KW-0804">Transcription</keyword>
<evidence type="ECO:0000256" key="3">
    <source>
        <dbReference type="ARBA" id="ARBA00023125"/>
    </source>
</evidence>
<dbReference type="OrthoDB" id="1911901at2759"/>
<dbReference type="Pfam" id="PF03634">
    <property type="entry name" value="TCP"/>
    <property type="match status" value="1"/>
</dbReference>
<dbReference type="PROSITE" id="PS51369">
    <property type="entry name" value="TCP"/>
    <property type="match status" value="1"/>
</dbReference>
<evidence type="ECO:0000313" key="9">
    <source>
        <dbReference type="Proteomes" id="UP000008311"/>
    </source>
</evidence>
<keyword evidence="9" id="KW-1185">Reference proteome</keyword>
<keyword evidence="5" id="KW-0539">Nucleus</keyword>
<dbReference type="STRING" id="3988.B9STX2"/>
<dbReference type="InParanoid" id="B9STX2"/>
<proteinExistence type="predicted"/>
<dbReference type="PANTHER" id="PTHR31072:SF143">
    <property type="entry name" value="TCP DOMAIN-CONTAINING PROTEIN"/>
    <property type="match status" value="1"/>
</dbReference>
<evidence type="ECO:0000256" key="5">
    <source>
        <dbReference type="ARBA" id="ARBA00023242"/>
    </source>
</evidence>
<sequence length="227" mass="24570">MASQAIPINPPPPPPFTNTTTNTKTQQLLPSINKPRSKDRHRKVEGRGTRVRIPADCAARIFQLTRELGHQTNGQTIEWLLHHVPSAHFPTTTAASATATADSSLHVPSSCSLDSLKRSGGLLENKDTHLHVSLKNADSSSGFLNESKSSPLSTPTSSTSRIGYSSTGFLNDSTSLLLSTPTSTTETETPGIAMVEQKKEELKGEFELFHGLDGNFPYISFTSLLMQ</sequence>
<comment type="subcellular location">
    <subcellularLocation>
        <location evidence="1">Nucleus</location>
    </subcellularLocation>
</comment>
<evidence type="ECO:0000313" key="8">
    <source>
        <dbReference type="EMBL" id="EEF32967.1"/>
    </source>
</evidence>
<feature type="region of interest" description="Disordered" evidence="6">
    <location>
        <begin position="138"/>
        <end position="165"/>
    </location>
</feature>
<dbReference type="OMA" id="IRIPADC"/>
<evidence type="ECO:0000256" key="4">
    <source>
        <dbReference type="ARBA" id="ARBA00023163"/>
    </source>
</evidence>
<evidence type="ECO:0000256" key="6">
    <source>
        <dbReference type="SAM" id="MobiDB-lite"/>
    </source>
</evidence>
<organism evidence="8 9">
    <name type="scientific">Ricinus communis</name>
    <name type="common">Castor bean</name>
    <dbReference type="NCBI Taxonomy" id="3988"/>
    <lineage>
        <taxon>Eukaryota</taxon>
        <taxon>Viridiplantae</taxon>
        <taxon>Streptophyta</taxon>
        <taxon>Embryophyta</taxon>
        <taxon>Tracheophyta</taxon>
        <taxon>Spermatophyta</taxon>
        <taxon>Magnoliopsida</taxon>
        <taxon>eudicotyledons</taxon>
        <taxon>Gunneridae</taxon>
        <taxon>Pentapetalae</taxon>
        <taxon>rosids</taxon>
        <taxon>fabids</taxon>
        <taxon>Malpighiales</taxon>
        <taxon>Euphorbiaceae</taxon>
        <taxon>Acalyphoideae</taxon>
        <taxon>Acalypheae</taxon>
        <taxon>Ricinus</taxon>
    </lineage>
</organism>
<evidence type="ECO:0000256" key="2">
    <source>
        <dbReference type="ARBA" id="ARBA00023015"/>
    </source>
</evidence>
<protein>
    <submittedName>
        <fullName evidence="8">Transcription factor, putative</fullName>
    </submittedName>
</protein>
<dbReference type="KEGG" id="rcu:8264877"/>